<accession>A0A6H9Q8I9</accession>
<dbReference type="EMBL" id="VVYJ01000006">
    <property type="protein sequence ID" value="KAA5476750.1"/>
    <property type="molecule type" value="Genomic_DNA"/>
</dbReference>
<organism evidence="1 2">
    <name type="scientific">Bacteroides caccae</name>
    <dbReference type="NCBI Taxonomy" id="47678"/>
    <lineage>
        <taxon>Bacteria</taxon>
        <taxon>Pseudomonadati</taxon>
        <taxon>Bacteroidota</taxon>
        <taxon>Bacteroidia</taxon>
        <taxon>Bacteroidales</taxon>
        <taxon>Bacteroidaceae</taxon>
        <taxon>Bacteroides</taxon>
    </lineage>
</organism>
<gene>
    <name evidence="1" type="ORF">F2Y39_12475</name>
</gene>
<proteinExistence type="predicted"/>
<protein>
    <submittedName>
        <fullName evidence="1">Uncharacterized protein</fullName>
    </submittedName>
</protein>
<reference evidence="1 2" key="1">
    <citation type="journal article" date="2019" name="Nat. Med.">
        <title>A library of human gut bacterial isolates paired with longitudinal multiomics data enables mechanistic microbiome research.</title>
        <authorList>
            <person name="Poyet M."/>
            <person name="Groussin M."/>
            <person name="Gibbons S.M."/>
            <person name="Avila-Pacheco J."/>
            <person name="Jiang X."/>
            <person name="Kearney S.M."/>
            <person name="Perrotta A.R."/>
            <person name="Berdy B."/>
            <person name="Zhao S."/>
            <person name="Lieberman T.D."/>
            <person name="Swanson P.K."/>
            <person name="Smith M."/>
            <person name="Roesemann S."/>
            <person name="Alexander J.E."/>
            <person name="Rich S.A."/>
            <person name="Livny J."/>
            <person name="Vlamakis H."/>
            <person name="Clish C."/>
            <person name="Bullock K."/>
            <person name="Deik A."/>
            <person name="Scott J."/>
            <person name="Pierce K.A."/>
            <person name="Xavier R.J."/>
            <person name="Alm E.J."/>
        </authorList>
    </citation>
    <scope>NUCLEOTIDE SEQUENCE [LARGE SCALE GENOMIC DNA]</scope>
    <source>
        <strain evidence="1 2">BIOML-A25</strain>
    </source>
</reference>
<evidence type="ECO:0000313" key="2">
    <source>
        <dbReference type="Proteomes" id="UP000427825"/>
    </source>
</evidence>
<dbReference type="AlphaFoldDB" id="A0A6H9Q8I9"/>
<comment type="caution">
    <text evidence="1">The sequence shown here is derived from an EMBL/GenBank/DDBJ whole genome shotgun (WGS) entry which is preliminary data.</text>
</comment>
<dbReference type="Proteomes" id="UP000427825">
    <property type="component" value="Unassembled WGS sequence"/>
</dbReference>
<name>A0A6H9Q8I9_9BACE</name>
<dbReference type="RefSeq" id="WP_130056877.1">
    <property type="nucleotide sequence ID" value="NZ_RCXH01000006.1"/>
</dbReference>
<sequence>MIQENMKDKETYLFSKPQGFRTIRFHLAAEAIEWLDGTTKDDDDNAIGNHTLFYNLLSRMRLIPGRDGSFRRPQELQAGQLQFSETGLAEEWHMGRKKVRNLFATMERLDLIVVSSTKVASVASVTCIEGWTDRQGSYVGNPYHTAPNGI</sequence>
<evidence type="ECO:0000313" key="1">
    <source>
        <dbReference type="EMBL" id="KAA5476750.1"/>
    </source>
</evidence>